<comment type="cofactor">
    <cofactor evidence="1">
        <name>Mg(2+)</name>
        <dbReference type="ChEBI" id="CHEBI:18420"/>
    </cofactor>
</comment>
<comment type="similarity">
    <text evidence="2">Belongs to the UPP synthase family.</text>
</comment>
<evidence type="ECO:0000313" key="4">
    <source>
        <dbReference type="EMBL" id="CAH2062661.1"/>
    </source>
</evidence>
<evidence type="ECO:0000256" key="3">
    <source>
        <dbReference type="ARBA" id="ARBA00022679"/>
    </source>
</evidence>
<dbReference type="GO" id="GO:0016094">
    <property type="term" value="P:polyprenol biosynthetic process"/>
    <property type="evidence" value="ECO:0007669"/>
    <property type="project" value="TreeGrafter"/>
</dbReference>
<evidence type="ECO:0000256" key="1">
    <source>
        <dbReference type="ARBA" id="ARBA00001946"/>
    </source>
</evidence>
<dbReference type="PANTHER" id="PTHR10291:SF43">
    <property type="entry name" value="DEHYDRODOLICHYL DIPHOSPHATE SYNTHASE COMPLEX SUBUNIT DHDDS"/>
    <property type="match status" value="1"/>
</dbReference>
<name>A0AAU9SBG4_THLAR</name>
<proteinExistence type="inferred from homology"/>
<comment type="caution">
    <text evidence="4">The sequence shown here is derived from an EMBL/GenBank/DDBJ whole genome shotgun (WGS) entry which is preliminary data.</text>
</comment>
<dbReference type="PANTHER" id="PTHR10291">
    <property type="entry name" value="DEHYDRODOLICHYL DIPHOSPHATE SYNTHASE FAMILY MEMBER"/>
    <property type="match status" value="1"/>
</dbReference>
<dbReference type="AlphaFoldDB" id="A0AAU9SBG4"/>
<protein>
    <submittedName>
        <fullName evidence="4">Uncharacterized protein</fullName>
    </submittedName>
</protein>
<keyword evidence="5" id="KW-1185">Reference proteome</keyword>
<dbReference type="Pfam" id="PF01255">
    <property type="entry name" value="Prenyltransf"/>
    <property type="match status" value="1"/>
</dbReference>
<organism evidence="4 5">
    <name type="scientific">Thlaspi arvense</name>
    <name type="common">Field penny-cress</name>
    <dbReference type="NCBI Taxonomy" id="13288"/>
    <lineage>
        <taxon>Eukaryota</taxon>
        <taxon>Viridiplantae</taxon>
        <taxon>Streptophyta</taxon>
        <taxon>Embryophyta</taxon>
        <taxon>Tracheophyta</taxon>
        <taxon>Spermatophyta</taxon>
        <taxon>Magnoliopsida</taxon>
        <taxon>eudicotyledons</taxon>
        <taxon>Gunneridae</taxon>
        <taxon>Pentapetalae</taxon>
        <taxon>rosids</taxon>
        <taxon>malvids</taxon>
        <taxon>Brassicales</taxon>
        <taxon>Brassicaceae</taxon>
        <taxon>Thlaspideae</taxon>
        <taxon>Thlaspi</taxon>
    </lineage>
</organism>
<evidence type="ECO:0000313" key="5">
    <source>
        <dbReference type="Proteomes" id="UP000836841"/>
    </source>
</evidence>
<sequence>MPLDVQSTNVRVYLRLPPFMLLTPVHRTGSRGVSKFDELLPRCLFSAQLTEAVQGFGSGDLAMDADKEIPTNRTYRLIGTLFNFLLKCIFRLLSFGPIPQHIAFILDGTEDMQGSGLWRKGRATDWRKPHEVQYVMDLMQEKIEGLLQEQKVLNRHGIRVYFVGDLKYLTEPVRSAAFRVMEATAGNSRFMIAVCVGYTSTYEIAHAGINGSTEGSKGEEKMALKPGEEALSLGTSRVACTWDDA</sequence>
<accession>A0AAU9SBG4</accession>
<dbReference type="EMBL" id="CAJVSB020000826">
    <property type="protein sequence ID" value="CAH2062661.1"/>
    <property type="molecule type" value="Genomic_DNA"/>
</dbReference>
<gene>
    <name evidence="4" type="ORF">TAV2_LOCUS15123</name>
</gene>
<dbReference type="Proteomes" id="UP000836841">
    <property type="component" value="Unassembled WGS sequence"/>
</dbReference>
<dbReference type="InterPro" id="IPR036424">
    <property type="entry name" value="UPP_synth-like_sf"/>
</dbReference>
<dbReference type="InterPro" id="IPR001441">
    <property type="entry name" value="UPP_synth-like"/>
</dbReference>
<evidence type="ECO:0000256" key="2">
    <source>
        <dbReference type="ARBA" id="ARBA00005432"/>
    </source>
</evidence>
<dbReference type="GO" id="GO:0005783">
    <property type="term" value="C:endoplasmic reticulum"/>
    <property type="evidence" value="ECO:0007669"/>
    <property type="project" value="TreeGrafter"/>
</dbReference>
<dbReference type="SUPFAM" id="SSF64005">
    <property type="entry name" value="Undecaprenyl diphosphate synthase"/>
    <property type="match status" value="1"/>
</dbReference>
<reference evidence="4 5" key="1">
    <citation type="submission" date="2022-03" db="EMBL/GenBank/DDBJ databases">
        <authorList>
            <person name="Nunn A."/>
            <person name="Chopra R."/>
            <person name="Nunn A."/>
            <person name="Contreras Garrido A."/>
        </authorList>
    </citation>
    <scope>NUCLEOTIDE SEQUENCE [LARGE SCALE GENOMIC DNA]</scope>
</reference>
<dbReference type="GO" id="GO:0045547">
    <property type="term" value="F:ditrans,polycis-polyprenyl diphosphate synthase [(2E,6E)-farnesyl diphosphate specific] activity"/>
    <property type="evidence" value="ECO:0007669"/>
    <property type="project" value="TreeGrafter"/>
</dbReference>
<keyword evidence="3" id="KW-0808">Transferase</keyword>
<dbReference type="Gene3D" id="3.40.1180.10">
    <property type="entry name" value="Decaprenyl diphosphate synthase-like"/>
    <property type="match status" value="1"/>
</dbReference>